<dbReference type="InterPro" id="IPR036890">
    <property type="entry name" value="HATPase_C_sf"/>
</dbReference>
<dbReference type="PRINTS" id="PR00344">
    <property type="entry name" value="BCTRLSENSOR"/>
</dbReference>
<evidence type="ECO:0000256" key="12">
    <source>
        <dbReference type="ARBA" id="ARBA00023012"/>
    </source>
</evidence>
<dbReference type="SUPFAM" id="SSF55890">
    <property type="entry name" value="Sporulation response regulatory protein Spo0B"/>
    <property type="match status" value="1"/>
</dbReference>
<accession>A0ABT8N5G9</accession>
<evidence type="ECO:0000256" key="5">
    <source>
        <dbReference type="ARBA" id="ARBA00022553"/>
    </source>
</evidence>
<keyword evidence="17" id="KW-1185">Reference proteome</keyword>
<dbReference type="EMBL" id="JAUJWV010000002">
    <property type="protein sequence ID" value="MDN7242795.1"/>
    <property type="molecule type" value="Genomic_DNA"/>
</dbReference>
<dbReference type="Proteomes" id="UP001172055">
    <property type="component" value="Unassembled WGS sequence"/>
</dbReference>
<dbReference type="Pfam" id="PF00989">
    <property type="entry name" value="PAS"/>
    <property type="match status" value="1"/>
</dbReference>
<dbReference type="Pfam" id="PF17203">
    <property type="entry name" value="sCache_3_2"/>
    <property type="match status" value="1"/>
</dbReference>
<keyword evidence="5" id="KW-0597">Phosphoprotein</keyword>
<feature type="transmembrane region" description="Helical" evidence="14">
    <location>
        <begin position="20"/>
        <end position="45"/>
    </location>
</feature>
<dbReference type="InterPro" id="IPR000014">
    <property type="entry name" value="PAS"/>
</dbReference>
<feature type="transmembrane region" description="Helical" evidence="14">
    <location>
        <begin position="188"/>
        <end position="210"/>
    </location>
</feature>
<evidence type="ECO:0000256" key="9">
    <source>
        <dbReference type="ARBA" id="ARBA00022777"/>
    </source>
</evidence>
<evidence type="ECO:0000256" key="4">
    <source>
        <dbReference type="ARBA" id="ARBA00022475"/>
    </source>
</evidence>
<keyword evidence="8" id="KW-0547">Nucleotide-binding</keyword>
<dbReference type="CDD" id="cd00130">
    <property type="entry name" value="PAS"/>
    <property type="match status" value="1"/>
</dbReference>
<dbReference type="RefSeq" id="WP_301724354.1">
    <property type="nucleotide sequence ID" value="NZ_JAUJWV010000002.1"/>
</dbReference>
<proteinExistence type="predicted"/>
<dbReference type="InterPro" id="IPR004358">
    <property type="entry name" value="Sig_transdc_His_kin-like_C"/>
</dbReference>
<evidence type="ECO:0000256" key="1">
    <source>
        <dbReference type="ARBA" id="ARBA00000085"/>
    </source>
</evidence>
<evidence type="ECO:0000256" key="10">
    <source>
        <dbReference type="ARBA" id="ARBA00022840"/>
    </source>
</evidence>
<dbReference type="InterPro" id="IPR005467">
    <property type="entry name" value="His_kinase_dom"/>
</dbReference>
<dbReference type="SUPFAM" id="SSF55785">
    <property type="entry name" value="PYP-like sensor domain (PAS domain)"/>
    <property type="match status" value="1"/>
</dbReference>
<dbReference type="InterPro" id="IPR035965">
    <property type="entry name" value="PAS-like_dom_sf"/>
</dbReference>
<dbReference type="PANTHER" id="PTHR43547:SF3">
    <property type="entry name" value="SENSOR PROTEIN CITS"/>
    <property type="match status" value="1"/>
</dbReference>
<keyword evidence="4" id="KW-1003">Cell membrane</keyword>
<keyword evidence="12" id="KW-0902">Two-component regulatory system</keyword>
<evidence type="ECO:0000259" key="15">
    <source>
        <dbReference type="PROSITE" id="PS50109"/>
    </source>
</evidence>
<evidence type="ECO:0000256" key="13">
    <source>
        <dbReference type="ARBA" id="ARBA00023136"/>
    </source>
</evidence>
<sequence length="560" mass="62051">MIKFDKTDIQKQLNQPNRSLNLKATMILLIGMLILAIVLVIAVFLDYFMTDTLETQLGEQALSVATSIALNPAIAEAFTEDDPASIIQPLVSPISQSIDAQFIVVGNIDEIRYSHPDPKKIGQKMLGEDNERALLNGESYLSKATGSLGRSLRAKVPIYSGDKIIGVVSVGFLANDIQSLIGKYNEELWLMLLVIGLCAVLAAIVIATYIKRQLHGLEPEEISSLLFQKETILQSTHEGIIAVNNKGQITFLNHMAEQLLFGGEVSADKLIGESIDQVLPTSDLPEILKTKTSHYDKEHRYGNHAVYVNSGPIYYEDTLIGAVSTFRNKTEIYQLTKELSQVKHYANALRAQTHEFSNKLYTISGLVHLNKKQEVLEFIRMENAIQQEWIQQLIGKVSNPMISGILLGKLNQASEQQVQLTIDPDSRLKSPLTDPQKEVLLAAIGNLIDNALDSVKEKPAENRRISLYFTDVGTDILLEIDDSGCGIPKESEAKVFKEGFSSKTGSDRGYGLSTIRRLALLAGGDLYLEESELGGACFVVSLPKRRSEDEREIARTDHRR</sequence>
<dbReference type="InterPro" id="IPR016120">
    <property type="entry name" value="Sig_transdc_His_kin_SpoOB"/>
</dbReference>
<dbReference type="SUPFAM" id="SSF55874">
    <property type="entry name" value="ATPase domain of HSP90 chaperone/DNA topoisomerase II/histidine kinase"/>
    <property type="match status" value="1"/>
</dbReference>
<dbReference type="InterPro" id="IPR013767">
    <property type="entry name" value="PAS_fold"/>
</dbReference>
<dbReference type="InterPro" id="IPR003594">
    <property type="entry name" value="HATPase_dom"/>
</dbReference>
<dbReference type="GO" id="GO:0004673">
    <property type="term" value="F:protein histidine kinase activity"/>
    <property type="evidence" value="ECO:0007669"/>
    <property type="project" value="UniProtKB-EC"/>
</dbReference>
<comment type="subcellular location">
    <subcellularLocation>
        <location evidence="2">Cell membrane</location>
        <topology evidence="2">Multi-pass membrane protein</topology>
    </subcellularLocation>
</comment>
<evidence type="ECO:0000256" key="8">
    <source>
        <dbReference type="ARBA" id="ARBA00022741"/>
    </source>
</evidence>
<dbReference type="SMART" id="SM00387">
    <property type="entry name" value="HATPase_c"/>
    <property type="match status" value="1"/>
</dbReference>
<evidence type="ECO:0000256" key="2">
    <source>
        <dbReference type="ARBA" id="ARBA00004651"/>
    </source>
</evidence>
<organism evidence="16 17">
    <name type="scientific">Planococcus shixiaomingii</name>
    <dbReference type="NCBI Taxonomy" id="3058393"/>
    <lineage>
        <taxon>Bacteria</taxon>
        <taxon>Bacillati</taxon>
        <taxon>Bacillota</taxon>
        <taxon>Bacilli</taxon>
        <taxon>Bacillales</taxon>
        <taxon>Caryophanaceae</taxon>
        <taxon>Planococcus</taxon>
    </lineage>
</organism>
<evidence type="ECO:0000256" key="11">
    <source>
        <dbReference type="ARBA" id="ARBA00022989"/>
    </source>
</evidence>
<dbReference type="Gene3D" id="1.10.287.130">
    <property type="match status" value="1"/>
</dbReference>
<keyword evidence="13 14" id="KW-0472">Membrane</keyword>
<keyword evidence="7 14" id="KW-0812">Transmembrane</keyword>
<comment type="catalytic activity">
    <reaction evidence="1">
        <text>ATP + protein L-histidine = ADP + protein N-phospho-L-histidine.</text>
        <dbReference type="EC" id="2.7.13.3"/>
    </reaction>
</comment>
<dbReference type="SUPFAM" id="SSF103190">
    <property type="entry name" value="Sensory domain-like"/>
    <property type="match status" value="1"/>
</dbReference>
<evidence type="ECO:0000256" key="6">
    <source>
        <dbReference type="ARBA" id="ARBA00022679"/>
    </source>
</evidence>
<dbReference type="PROSITE" id="PS50109">
    <property type="entry name" value="HIS_KIN"/>
    <property type="match status" value="1"/>
</dbReference>
<dbReference type="InterPro" id="IPR029151">
    <property type="entry name" value="Sensor-like_sf"/>
</dbReference>
<keyword evidence="10" id="KW-0067">ATP-binding</keyword>
<keyword evidence="6 16" id="KW-0808">Transferase</keyword>
<comment type="caution">
    <text evidence="16">The sequence shown here is derived from an EMBL/GenBank/DDBJ whole genome shotgun (WGS) entry which is preliminary data.</text>
</comment>
<evidence type="ECO:0000256" key="3">
    <source>
        <dbReference type="ARBA" id="ARBA00012438"/>
    </source>
</evidence>
<dbReference type="Gene3D" id="3.30.450.20">
    <property type="entry name" value="PAS domain"/>
    <property type="match status" value="2"/>
</dbReference>
<evidence type="ECO:0000256" key="14">
    <source>
        <dbReference type="SAM" id="Phobius"/>
    </source>
</evidence>
<dbReference type="EC" id="2.7.13.3" evidence="3"/>
<evidence type="ECO:0000313" key="17">
    <source>
        <dbReference type="Proteomes" id="UP001172055"/>
    </source>
</evidence>
<gene>
    <name evidence="16" type="ORF">QWY14_13360</name>
</gene>
<protein>
    <recommendedName>
        <fullName evidence="3">histidine kinase</fullName>
        <ecNumber evidence="3">2.7.13.3</ecNumber>
    </recommendedName>
</protein>
<evidence type="ECO:0000313" key="16">
    <source>
        <dbReference type="EMBL" id="MDN7242795.1"/>
    </source>
</evidence>
<dbReference type="SMART" id="SM00091">
    <property type="entry name" value="PAS"/>
    <property type="match status" value="1"/>
</dbReference>
<dbReference type="InterPro" id="IPR033463">
    <property type="entry name" value="sCache_3"/>
</dbReference>
<reference evidence="16 17" key="1">
    <citation type="submission" date="2023-06" db="EMBL/GenBank/DDBJ databases">
        <title>Novel species in genus Planococcus.</title>
        <authorList>
            <person name="Ning S."/>
        </authorList>
    </citation>
    <scope>NUCLEOTIDE SEQUENCE [LARGE SCALE GENOMIC DNA]</scope>
    <source>
        <strain evidence="16 17">N028</strain>
    </source>
</reference>
<dbReference type="Gene3D" id="3.30.565.10">
    <property type="entry name" value="Histidine kinase-like ATPase, C-terminal domain"/>
    <property type="match status" value="1"/>
</dbReference>
<keyword evidence="11 14" id="KW-1133">Transmembrane helix</keyword>
<name>A0ABT8N5G9_9BACL</name>
<dbReference type="PANTHER" id="PTHR43547">
    <property type="entry name" value="TWO-COMPONENT HISTIDINE KINASE"/>
    <property type="match status" value="1"/>
</dbReference>
<feature type="domain" description="Histidine kinase" evidence="15">
    <location>
        <begin position="351"/>
        <end position="546"/>
    </location>
</feature>
<evidence type="ECO:0000256" key="7">
    <source>
        <dbReference type="ARBA" id="ARBA00022692"/>
    </source>
</evidence>
<keyword evidence="9 16" id="KW-0418">Kinase</keyword>
<dbReference type="Pfam" id="PF02518">
    <property type="entry name" value="HATPase_c"/>
    <property type="match status" value="1"/>
</dbReference>